<protein>
    <recommendedName>
        <fullName evidence="3">2-amino-thiazoline-4-carboxylic acid hydrolase</fullName>
    </recommendedName>
</protein>
<evidence type="ECO:0008006" key="3">
    <source>
        <dbReference type="Google" id="ProtNLM"/>
    </source>
</evidence>
<gene>
    <name evidence="1" type="ORF">CRN84_19800</name>
</gene>
<sequence length="166" mass="19322">MKDHKVESNKIADDLEPVSMYQMFARMFVALAKEVVDEFGEKGEEAIKRGVWKFGEERGKDIARRAHARGQKNDSDNYLVSYDMDRSDEFESVDSYGDGYVEQLFTRCVFASEFQKLGMEKYGMLYCEMIDPSIAYGFNPKLKCIHQKHFFTDNVCTFCFKMEEGE</sequence>
<organism evidence="1 2">
    <name type="scientific">Budvicia aquatica</name>
    <dbReference type="NCBI Taxonomy" id="82979"/>
    <lineage>
        <taxon>Bacteria</taxon>
        <taxon>Pseudomonadati</taxon>
        <taxon>Pseudomonadota</taxon>
        <taxon>Gammaproteobacteria</taxon>
        <taxon>Enterobacterales</taxon>
        <taxon>Budviciaceae</taxon>
        <taxon>Budvicia</taxon>
    </lineage>
</organism>
<dbReference type="RefSeq" id="WP_029094094.1">
    <property type="nucleotide sequence ID" value="NZ_PDDX01000001.1"/>
</dbReference>
<dbReference type="InterPro" id="IPR026002">
    <property type="entry name" value="ATC_hydrolase-like"/>
</dbReference>
<evidence type="ECO:0000313" key="1">
    <source>
        <dbReference type="EMBL" id="PHI31421.1"/>
    </source>
</evidence>
<dbReference type="Proteomes" id="UP000224974">
    <property type="component" value="Unassembled WGS sequence"/>
</dbReference>
<evidence type="ECO:0000313" key="2">
    <source>
        <dbReference type="Proteomes" id="UP000224974"/>
    </source>
</evidence>
<dbReference type="EMBL" id="PDDX01000001">
    <property type="protein sequence ID" value="PHI31421.1"/>
    <property type="molecule type" value="Genomic_DNA"/>
</dbReference>
<accession>A0A2C6DRH8</accession>
<keyword evidence="2" id="KW-1185">Reference proteome</keyword>
<proteinExistence type="predicted"/>
<dbReference type="STRING" id="1111728.GCA_000427805_00967"/>
<dbReference type="AlphaFoldDB" id="A0A2C6DRH8"/>
<name>A0A2C6DRH8_9GAMM</name>
<dbReference type="OrthoDB" id="1858124at2"/>
<comment type="caution">
    <text evidence="1">The sequence shown here is derived from an EMBL/GenBank/DDBJ whole genome shotgun (WGS) entry which is preliminary data.</text>
</comment>
<dbReference type="Pfam" id="PF14196">
    <property type="entry name" value="ATC_hydrolase"/>
    <property type="match status" value="1"/>
</dbReference>
<reference evidence="2" key="1">
    <citation type="submission" date="2017-09" db="EMBL/GenBank/DDBJ databases">
        <title>FDA dAtabase for Regulatory Grade micrObial Sequences (FDA-ARGOS): Supporting development and validation of Infectious Disease Dx tests.</title>
        <authorList>
            <person name="Minogue T."/>
            <person name="Wolcott M."/>
            <person name="Wasieloski L."/>
            <person name="Aguilar W."/>
            <person name="Moore D."/>
            <person name="Tallon L."/>
            <person name="Sadzewicz L."/>
            <person name="Ott S."/>
            <person name="Zhao X."/>
            <person name="Nagaraj S."/>
            <person name="Vavikolanu K."/>
            <person name="Aluvathingal J."/>
            <person name="Nadendla S."/>
            <person name="Sichtig H."/>
        </authorList>
    </citation>
    <scope>NUCLEOTIDE SEQUENCE [LARGE SCALE GENOMIC DNA]</scope>
    <source>
        <strain evidence="2">FDAARGOS_387</strain>
    </source>
</reference>